<dbReference type="AlphaFoldDB" id="A0A840UAQ9"/>
<dbReference type="InterPro" id="IPR018060">
    <property type="entry name" value="HTH_AraC"/>
</dbReference>
<protein>
    <submittedName>
        <fullName evidence="4">AraC-like DNA-binding protein</fullName>
    </submittedName>
</protein>
<dbReference type="PANTHER" id="PTHR47893">
    <property type="entry name" value="REGULATORY PROTEIN PCHR"/>
    <property type="match status" value="1"/>
</dbReference>
<dbReference type="InterPro" id="IPR053142">
    <property type="entry name" value="PchR_regulatory_protein"/>
</dbReference>
<organism evidence="4 5">
    <name type="scientific">Marinobacter oulmenensis</name>
    <dbReference type="NCBI Taxonomy" id="643747"/>
    <lineage>
        <taxon>Bacteria</taxon>
        <taxon>Pseudomonadati</taxon>
        <taxon>Pseudomonadota</taxon>
        <taxon>Gammaproteobacteria</taxon>
        <taxon>Pseudomonadales</taxon>
        <taxon>Marinobacteraceae</taxon>
        <taxon>Marinobacter</taxon>
    </lineage>
</organism>
<accession>A0A840UAQ9</accession>
<dbReference type="Pfam" id="PF12833">
    <property type="entry name" value="HTH_18"/>
    <property type="match status" value="1"/>
</dbReference>
<keyword evidence="4" id="KW-0238">DNA-binding</keyword>
<dbReference type="PROSITE" id="PS01124">
    <property type="entry name" value="HTH_ARAC_FAMILY_2"/>
    <property type="match status" value="1"/>
</dbReference>
<keyword evidence="1" id="KW-0805">Transcription regulation</keyword>
<reference evidence="4 5" key="1">
    <citation type="submission" date="2020-08" db="EMBL/GenBank/DDBJ databases">
        <title>Genomic Encyclopedia of Type Strains, Phase IV (KMG-IV): sequencing the most valuable type-strain genomes for metagenomic binning, comparative biology and taxonomic classification.</title>
        <authorList>
            <person name="Goeker M."/>
        </authorList>
    </citation>
    <scope>NUCLEOTIDE SEQUENCE [LARGE SCALE GENOMIC DNA]</scope>
    <source>
        <strain evidence="4 5">DSM 22359</strain>
    </source>
</reference>
<dbReference type="InterPro" id="IPR009057">
    <property type="entry name" value="Homeodomain-like_sf"/>
</dbReference>
<keyword evidence="2" id="KW-0804">Transcription</keyword>
<dbReference type="SMART" id="SM00342">
    <property type="entry name" value="HTH_ARAC"/>
    <property type="match status" value="1"/>
</dbReference>
<dbReference type="GO" id="GO:0003700">
    <property type="term" value="F:DNA-binding transcription factor activity"/>
    <property type="evidence" value="ECO:0007669"/>
    <property type="project" value="InterPro"/>
</dbReference>
<dbReference type="RefSeq" id="WP_183698643.1">
    <property type="nucleotide sequence ID" value="NZ_JACHFE010000001.1"/>
</dbReference>
<dbReference type="Gene3D" id="1.10.10.60">
    <property type="entry name" value="Homeodomain-like"/>
    <property type="match status" value="2"/>
</dbReference>
<name>A0A840UAQ9_9GAMM</name>
<evidence type="ECO:0000256" key="1">
    <source>
        <dbReference type="ARBA" id="ARBA00023015"/>
    </source>
</evidence>
<evidence type="ECO:0000313" key="4">
    <source>
        <dbReference type="EMBL" id="MBB5319615.1"/>
    </source>
</evidence>
<dbReference type="Proteomes" id="UP000591735">
    <property type="component" value="Unassembled WGS sequence"/>
</dbReference>
<sequence length="349" mass="38853">MSAHALFPDTVRQNHDHSVLRRLQQLEDQLQKTAVEPDIGAPSPLSLELRQGHSFLQFEAPLGEGFMESLELPSGLAISRKNCRFFKPMTNRYQQLNRVLGFSLVLEGGFRFSIPRLSVSGRVRPGEVWVSGGTLDEVTASHSAGRRMCGVGLDLSPEMLEQWREEAPMAMRRKLKAGGSGMCSPLLTMTPAMQGLALKILNCPTTSLCARLEYESMGLALLAQLLSGEDGEVRLTQSERRSSRHRKLIREAVDLLHAEWREPPTIAQLAMRIGMNECYLKTGFKELTGKTIAQYVRGLRMVRAYQLLTGEGYTVNQAAVEVGFSNPSHFSTAFRAHYGCLPSDVSRHH</sequence>
<evidence type="ECO:0000313" key="5">
    <source>
        <dbReference type="Proteomes" id="UP000591735"/>
    </source>
</evidence>
<evidence type="ECO:0000256" key="2">
    <source>
        <dbReference type="ARBA" id="ARBA00023163"/>
    </source>
</evidence>
<dbReference type="EMBL" id="JACHFE010000001">
    <property type="protein sequence ID" value="MBB5319615.1"/>
    <property type="molecule type" value="Genomic_DNA"/>
</dbReference>
<dbReference type="GO" id="GO:0043565">
    <property type="term" value="F:sequence-specific DNA binding"/>
    <property type="evidence" value="ECO:0007669"/>
    <property type="project" value="InterPro"/>
</dbReference>
<feature type="domain" description="HTH araC/xylS-type" evidence="3">
    <location>
        <begin position="250"/>
        <end position="348"/>
    </location>
</feature>
<comment type="caution">
    <text evidence="4">The sequence shown here is derived from an EMBL/GenBank/DDBJ whole genome shotgun (WGS) entry which is preliminary data.</text>
</comment>
<proteinExistence type="predicted"/>
<dbReference type="PANTHER" id="PTHR47893:SF1">
    <property type="entry name" value="REGULATORY PROTEIN PCHR"/>
    <property type="match status" value="1"/>
</dbReference>
<gene>
    <name evidence="4" type="ORF">HNR38_000083</name>
</gene>
<evidence type="ECO:0000259" key="3">
    <source>
        <dbReference type="PROSITE" id="PS01124"/>
    </source>
</evidence>
<keyword evidence="5" id="KW-1185">Reference proteome</keyword>
<dbReference type="SUPFAM" id="SSF46689">
    <property type="entry name" value="Homeodomain-like"/>
    <property type="match status" value="2"/>
</dbReference>